<proteinExistence type="predicted"/>
<evidence type="ECO:0000313" key="3">
    <source>
        <dbReference type="Proteomes" id="UP000070444"/>
    </source>
</evidence>
<keyword evidence="1" id="KW-0560">Oxidoreductase</keyword>
<dbReference type="AlphaFoldDB" id="A0A137PJ31"/>
<keyword evidence="3" id="KW-1185">Reference proteome</keyword>
<sequence>MNLSVSQPETYEKLKQLLKVNHDTFDISYKPYYFSNHLVHALCSMYYSGASPGQLEEYYNYYTNRLEKLPEPKFEINRENWLSYLSEKDNYAEYLQFFQKEVNENGMVPALNHFLPKLIAGFAGAALHPLIHLGYAVEFDLPQVAAEGLAYACTFYLSVGEFIDNLPQSSESKSISELRNQISNLDVSNLYGPMLRIFKFEQTQSQYGSLLTELVSKWKLTNDPKCIEEKSNELTRESIKLFGNSTYRGKFDFFFLHQVTGNNSIRALMTVLPPDQQIRLLRINLATYLILFLTLGAPSTDESRITDYNSNTFNEVKNLKQLLKMTTYHKDDHLIKVIRNIYQFDGEFGTEKEHSYFFKLAVKVWDAVQTEADWYYDGIGYYQSSNASL</sequence>
<protein>
    <recommendedName>
        <fullName evidence="4">DUF4243 domain-containing protein</fullName>
    </recommendedName>
</protein>
<evidence type="ECO:0000256" key="1">
    <source>
        <dbReference type="ARBA" id="ARBA00023002"/>
    </source>
</evidence>
<gene>
    <name evidence="2" type="ORF">CONCODRAFT_82552</name>
</gene>
<dbReference type="OMA" id="WLKIARM"/>
<dbReference type="Pfam" id="PF14027">
    <property type="entry name" value="Questin_oxidase"/>
    <property type="match status" value="1"/>
</dbReference>
<dbReference type="PANTHER" id="PTHR35870">
    <property type="entry name" value="PROTEIN, PUTATIVE (AFU_ORTHOLOGUE AFUA_5G03330)-RELATED"/>
    <property type="match status" value="1"/>
</dbReference>
<reference evidence="2 3" key="1">
    <citation type="journal article" date="2015" name="Genome Biol. Evol.">
        <title>Phylogenomic analyses indicate that early fungi evolved digesting cell walls of algal ancestors of land plants.</title>
        <authorList>
            <person name="Chang Y."/>
            <person name="Wang S."/>
            <person name="Sekimoto S."/>
            <person name="Aerts A.L."/>
            <person name="Choi C."/>
            <person name="Clum A."/>
            <person name="LaButti K.M."/>
            <person name="Lindquist E.A."/>
            <person name="Yee Ngan C."/>
            <person name="Ohm R.A."/>
            <person name="Salamov A.A."/>
            <person name="Grigoriev I.V."/>
            <person name="Spatafora J.W."/>
            <person name="Berbee M.L."/>
        </authorList>
    </citation>
    <scope>NUCLEOTIDE SEQUENCE [LARGE SCALE GENOMIC DNA]</scope>
    <source>
        <strain evidence="2 3">NRRL 28638</strain>
    </source>
</reference>
<dbReference type="InterPro" id="IPR025337">
    <property type="entry name" value="Questin_oxidase-like"/>
</dbReference>
<dbReference type="OrthoDB" id="10004862at2759"/>
<dbReference type="GO" id="GO:0016491">
    <property type="term" value="F:oxidoreductase activity"/>
    <property type="evidence" value="ECO:0007669"/>
    <property type="project" value="UniProtKB-KW"/>
</dbReference>
<evidence type="ECO:0000313" key="2">
    <source>
        <dbReference type="EMBL" id="KXN75003.1"/>
    </source>
</evidence>
<name>A0A137PJ31_CONC2</name>
<organism evidence="2 3">
    <name type="scientific">Conidiobolus coronatus (strain ATCC 28846 / CBS 209.66 / NRRL 28638)</name>
    <name type="common">Delacroixia coronata</name>
    <dbReference type="NCBI Taxonomy" id="796925"/>
    <lineage>
        <taxon>Eukaryota</taxon>
        <taxon>Fungi</taxon>
        <taxon>Fungi incertae sedis</taxon>
        <taxon>Zoopagomycota</taxon>
        <taxon>Entomophthoromycotina</taxon>
        <taxon>Entomophthoromycetes</taxon>
        <taxon>Entomophthorales</taxon>
        <taxon>Ancylistaceae</taxon>
        <taxon>Conidiobolus</taxon>
    </lineage>
</organism>
<dbReference type="EMBL" id="KQ964418">
    <property type="protein sequence ID" value="KXN75003.1"/>
    <property type="molecule type" value="Genomic_DNA"/>
</dbReference>
<accession>A0A137PJ31</accession>
<dbReference type="Proteomes" id="UP000070444">
    <property type="component" value="Unassembled WGS sequence"/>
</dbReference>
<dbReference type="STRING" id="796925.A0A137PJ31"/>
<evidence type="ECO:0008006" key="4">
    <source>
        <dbReference type="Google" id="ProtNLM"/>
    </source>
</evidence>
<dbReference type="PANTHER" id="PTHR35870:SF6">
    <property type="entry name" value="MGS207 PROTEIN"/>
    <property type="match status" value="1"/>
</dbReference>